<keyword evidence="1" id="KW-0732">Signal</keyword>
<protein>
    <recommendedName>
        <fullName evidence="4">cAMP factor</fullName>
    </recommendedName>
</protein>
<name>A0A837L0G8_STRAG</name>
<feature type="chain" id="PRO_5032547274" description="cAMP factor" evidence="1">
    <location>
        <begin position="30"/>
        <end position="252"/>
    </location>
</feature>
<dbReference type="RefSeq" id="WP_001085575.1">
    <property type="nucleotide sequence ID" value="NZ_JAIWPA010000075.1"/>
</dbReference>
<sequence>MAKKQVVYLSIAILTGVALFSPAILEVHADQATNHVVVSQVNNQQQIKQKLDQDSVQLNTIKNQVQGTDYEKPVDTAINAVDKMKSSLGGNPATIYDLGSIGPRIEAITDVIEAINFSTHNLTNKVSQANVDMGFGITKLVIRIADPFASVDSIKAQVAEVKQLEQKVMTYPDLKPTDKATIYTKSKLDKAIWDIRVQRDQKVLNKKSFDVYNALNKAITHAVGVQLNPNVTVQEVDQEIVNLQMALQTALK</sequence>
<dbReference type="Proteomes" id="UP000035346">
    <property type="component" value="Unassembled WGS sequence"/>
</dbReference>
<dbReference type="AlphaFoldDB" id="A0A837L0G8"/>
<feature type="signal peptide" evidence="1">
    <location>
        <begin position="1"/>
        <end position="29"/>
    </location>
</feature>
<evidence type="ECO:0008006" key="4">
    <source>
        <dbReference type="Google" id="ProtNLM"/>
    </source>
</evidence>
<evidence type="ECO:0000256" key="1">
    <source>
        <dbReference type="SAM" id="SignalP"/>
    </source>
</evidence>
<organism evidence="2 3">
    <name type="scientific">Streptococcus agalactiae</name>
    <dbReference type="NCBI Taxonomy" id="1311"/>
    <lineage>
        <taxon>Bacteria</taxon>
        <taxon>Bacillati</taxon>
        <taxon>Bacillota</taxon>
        <taxon>Bacilli</taxon>
        <taxon>Lactobacillales</taxon>
        <taxon>Streptococcaceae</taxon>
        <taxon>Streptococcus</taxon>
    </lineage>
</organism>
<dbReference type="EMBL" id="LBKL01000052">
    <property type="protein sequence ID" value="KLL40150.1"/>
    <property type="molecule type" value="Genomic_DNA"/>
</dbReference>
<evidence type="ECO:0000313" key="3">
    <source>
        <dbReference type="Proteomes" id="UP000035346"/>
    </source>
</evidence>
<reference evidence="2 3" key="1">
    <citation type="journal article" date="2015" name="PLoS ONE">
        <title>Genomic analysis reveals the molecular basis for capsule loss in the group B streptococcus population.</title>
        <authorList>
            <consortium name="DEVANI Consortium"/>
            <person name="Rosini R."/>
            <person name="Campisi E."/>
            <person name="De Chiara M."/>
            <person name="Tettelin H."/>
            <person name="Rinaudo D."/>
            <person name="Toniolo C."/>
            <person name="Metruccio M."/>
            <person name="Guidotti S."/>
            <person name="Sorensen U.B."/>
            <person name="Kilian M."/>
            <person name="Ramirez M."/>
            <person name="Janulczyk R."/>
            <person name="Donati C."/>
            <person name="Grandi G."/>
            <person name="Margarit I."/>
        </authorList>
    </citation>
    <scope>NUCLEOTIDE SEQUENCE [LARGE SCALE GENOMIC DNA]</scope>
    <source>
        <strain evidence="2 3">DK-B-USS-215</strain>
    </source>
</reference>
<dbReference type="Pfam" id="PF07373">
    <property type="entry name" value="CAMP_factor"/>
    <property type="match status" value="1"/>
</dbReference>
<gene>
    <name evidence="2" type="ORF">WA04_04370</name>
</gene>
<evidence type="ECO:0000313" key="2">
    <source>
        <dbReference type="EMBL" id="KLL40150.1"/>
    </source>
</evidence>
<proteinExistence type="predicted"/>
<dbReference type="InterPro" id="IPR010860">
    <property type="entry name" value="CAMP_factor"/>
</dbReference>
<comment type="caution">
    <text evidence="2">The sequence shown here is derived from an EMBL/GenBank/DDBJ whole genome shotgun (WGS) entry which is preliminary data.</text>
</comment>
<accession>A0A837L0G8</accession>